<sequence length="195" mass="22590">MPPSIEALERHWLRYIWTLDYWEQSLHNIITLPFTSFGWVIDDDDRVTVDWDSSENMKAVKNRVSFPSNGCPCQTGCQTKRCKCIKVDDTEDNDAYFNDTEEDTDDSDTPDEGTKKTQYNEANHEKIIDCEDKVKCSDYLKSSDNVKSSDDAVFVFRIQLSLYKVNSVNDFYNKIGQCNQVTISFSNKFCTSNLY</sequence>
<dbReference type="InParanoid" id="A0A1X7V1Y4"/>
<protein>
    <submittedName>
        <fullName evidence="2">Uncharacterized protein</fullName>
    </submittedName>
</protein>
<name>A0A1X7V1Y4_AMPQE</name>
<accession>A0A1X7V1Y4</accession>
<evidence type="ECO:0000256" key="1">
    <source>
        <dbReference type="SAM" id="MobiDB-lite"/>
    </source>
</evidence>
<feature type="region of interest" description="Disordered" evidence="1">
    <location>
        <begin position="95"/>
        <end position="117"/>
    </location>
</feature>
<evidence type="ECO:0000313" key="2">
    <source>
        <dbReference type="EnsemblMetazoa" id="Aqu2.1.34023_001"/>
    </source>
</evidence>
<dbReference type="EnsemblMetazoa" id="Aqu2.1.34023_001">
    <property type="protein sequence ID" value="Aqu2.1.34023_001"/>
    <property type="gene ID" value="Aqu2.1.34023"/>
</dbReference>
<dbReference type="AlphaFoldDB" id="A0A1X7V1Y4"/>
<organism evidence="2">
    <name type="scientific">Amphimedon queenslandica</name>
    <name type="common">Sponge</name>
    <dbReference type="NCBI Taxonomy" id="400682"/>
    <lineage>
        <taxon>Eukaryota</taxon>
        <taxon>Metazoa</taxon>
        <taxon>Porifera</taxon>
        <taxon>Demospongiae</taxon>
        <taxon>Heteroscleromorpha</taxon>
        <taxon>Haplosclerida</taxon>
        <taxon>Niphatidae</taxon>
        <taxon>Amphimedon</taxon>
    </lineage>
</organism>
<feature type="compositionally biased region" description="Acidic residues" evidence="1">
    <location>
        <begin position="95"/>
        <end position="111"/>
    </location>
</feature>
<reference evidence="2" key="1">
    <citation type="submission" date="2017-05" db="UniProtKB">
        <authorList>
            <consortium name="EnsemblMetazoa"/>
        </authorList>
    </citation>
    <scope>IDENTIFICATION</scope>
</reference>
<proteinExistence type="predicted"/>